<keyword evidence="1" id="KW-1133">Transmembrane helix</keyword>
<keyword evidence="1" id="KW-0812">Transmembrane</keyword>
<sequence length="129" mass="13137">MSSANRSGRWRELLPVAAGAAFVVAAAGAGLAFTDLPSPLRAPFTVFFLVVAPAAAVAGLLRGLEPPARVVVSAAAALALNLLVAQAMLAMHLWSVRGGVVAVAGISALLILFTLVRRPGGRTARRQGT</sequence>
<keyword evidence="3" id="KW-1185">Reference proteome</keyword>
<evidence type="ECO:0000313" key="2">
    <source>
        <dbReference type="EMBL" id="MBB6436510.1"/>
    </source>
</evidence>
<feature type="transmembrane region" description="Helical" evidence="1">
    <location>
        <begin position="94"/>
        <end position="116"/>
    </location>
</feature>
<dbReference type="EMBL" id="JACHEM010000006">
    <property type="protein sequence ID" value="MBB6436510.1"/>
    <property type="molecule type" value="Genomic_DNA"/>
</dbReference>
<evidence type="ECO:0000313" key="3">
    <source>
        <dbReference type="Proteomes" id="UP000540423"/>
    </source>
</evidence>
<reference evidence="2 3" key="1">
    <citation type="submission" date="2020-08" db="EMBL/GenBank/DDBJ databases">
        <title>Genomic Encyclopedia of Type Strains, Phase IV (KMG-IV): sequencing the most valuable type-strain genomes for metagenomic binning, comparative biology and taxonomic classification.</title>
        <authorList>
            <person name="Goeker M."/>
        </authorList>
    </citation>
    <scope>NUCLEOTIDE SEQUENCE [LARGE SCALE GENOMIC DNA]</scope>
    <source>
        <strain evidence="2 3">DSM 40141</strain>
    </source>
</reference>
<dbReference type="RefSeq" id="WP_229923582.1">
    <property type="nucleotide sequence ID" value="NZ_BNBN01000008.1"/>
</dbReference>
<feature type="transmembrane region" description="Helical" evidence="1">
    <location>
        <begin position="68"/>
        <end position="88"/>
    </location>
</feature>
<dbReference type="AlphaFoldDB" id="A0A7X0HF57"/>
<protein>
    <submittedName>
        <fullName evidence="2">Uncharacterized protein</fullName>
    </submittedName>
</protein>
<organism evidence="2 3">
    <name type="scientific">Streptomyces candidus</name>
    <dbReference type="NCBI Taxonomy" id="67283"/>
    <lineage>
        <taxon>Bacteria</taxon>
        <taxon>Bacillati</taxon>
        <taxon>Actinomycetota</taxon>
        <taxon>Actinomycetes</taxon>
        <taxon>Kitasatosporales</taxon>
        <taxon>Streptomycetaceae</taxon>
        <taxon>Streptomyces</taxon>
    </lineage>
</organism>
<name>A0A7X0HF57_9ACTN</name>
<gene>
    <name evidence="2" type="ORF">HNQ79_002974</name>
</gene>
<accession>A0A7X0HF57</accession>
<comment type="caution">
    <text evidence="2">The sequence shown here is derived from an EMBL/GenBank/DDBJ whole genome shotgun (WGS) entry which is preliminary data.</text>
</comment>
<feature type="transmembrane region" description="Helical" evidence="1">
    <location>
        <begin position="42"/>
        <end position="61"/>
    </location>
</feature>
<dbReference type="Proteomes" id="UP000540423">
    <property type="component" value="Unassembled WGS sequence"/>
</dbReference>
<keyword evidence="1" id="KW-0472">Membrane</keyword>
<proteinExistence type="predicted"/>
<evidence type="ECO:0000256" key="1">
    <source>
        <dbReference type="SAM" id="Phobius"/>
    </source>
</evidence>